<proteinExistence type="predicted"/>
<dbReference type="OrthoDB" id="9801684at2"/>
<dbReference type="eggNOG" id="COG1373">
    <property type="taxonomic scope" value="Bacteria"/>
</dbReference>
<organism evidence="3 4">
    <name type="scientific">Roseiflexus castenholzii (strain DSM 13941 / HLO8)</name>
    <dbReference type="NCBI Taxonomy" id="383372"/>
    <lineage>
        <taxon>Bacteria</taxon>
        <taxon>Bacillati</taxon>
        <taxon>Chloroflexota</taxon>
        <taxon>Chloroflexia</taxon>
        <taxon>Chloroflexales</taxon>
        <taxon>Roseiflexineae</taxon>
        <taxon>Roseiflexaceae</taxon>
        <taxon>Roseiflexus</taxon>
    </lineage>
</organism>
<dbReference type="SUPFAM" id="SSF52540">
    <property type="entry name" value="P-loop containing nucleoside triphosphate hydrolases"/>
    <property type="match status" value="1"/>
</dbReference>
<dbReference type="InterPro" id="IPR041682">
    <property type="entry name" value="AAA_14"/>
</dbReference>
<dbReference type="Pfam" id="PF13635">
    <property type="entry name" value="DUF4143"/>
    <property type="match status" value="1"/>
</dbReference>
<dbReference type="EMBL" id="CP000804">
    <property type="protein sequence ID" value="ABU58557.1"/>
    <property type="molecule type" value="Genomic_DNA"/>
</dbReference>
<dbReference type="Proteomes" id="UP000000263">
    <property type="component" value="Chromosome"/>
</dbReference>
<feature type="domain" description="AAA" evidence="1">
    <location>
        <begin position="20"/>
        <end position="136"/>
    </location>
</feature>
<gene>
    <name evidence="3" type="ordered locus">Rcas_2477</name>
</gene>
<dbReference type="InterPro" id="IPR025420">
    <property type="entry name" value="DUF4143"/>
</dbReference>
<dbReference type="RefSeq" id="WP_012120981.1">
    <property type="nucleotide sequence ID" value="NC_009767.1"/>
</dbReference>
<evidence type="ECO:0000259" key="1">
    <source>
        <dbReference type="Pfam" id="PF13173"/>
    </source>
</evidence>
<protein>
    <submittedName>
        <fullName evidence="3">ATPase (AAA+ superfamily)-like protein</fullName>
    </submittedName>
</protein>
<dbReference type="KEGG" id="rca:Rcas_2477"/>
<feature type="domain" description="DUF4143" evidence="2">
    <location>
        <begin position="175"/>
        <end position="330"/>
    </location>
</feature>
<dbReference type="HOGENOM" id="CLU_041527_3_1_0"/>
<dbReference type="PANTHER" id="PTHR43566">
    <property type="entry name" value="CONSERVED PROTEIN"/>
    <property type="match status" value="1"/>
</dbReference>
<dbReference type="Gene3D" id="3.40.50.300">
    <property type="entry name" value="P-loop containing nucleotide triphosphate hydrolases"/>
    <property type="match status" value="1"/>
</dbReference>
<dbReference type="AlphaFoldDB" id="A7NSC8"/>
<reference evidence="3 4" key="1">
    <citation type="submission" date="2007-08" db="EMBL/GenBank/DDBJ databases">
        <title>Complete sequence of Roseiflexus castenholzii DSM 13941.</title>
        <authorList>
            <consortium name="US DOE Joint Genome Institute"/>
            <person name="Copeland A."/>
            <person name="Lucas S."/>
            <person name="Lapidus A."/>
            <person name="Barry K."/>
            <person name="Glavina del Rio T."/>
            <person name="Dalin E."/>
            <person name="Tice H."/>
            <person name="Pitluck S."/>
            <person name="Thompson L.S."/>
            <person name="Brettin T."/>
            <person name="Bruce D."/>
            <person name="Detter J.C."/>
            <person name="Han C."/>
            <person name="Tapia R."/>
            <person name="Schmutz J."/>
            <person name="Larimer F."/>
            <person name="Land M."/>
            <person name="Hauser L."/>
            <person name="Kyrpides N."/>
            <person name="Mikhailova N."/>
            <person name="Bryant D.A."/>
            <person name="Hanada S."/>
            <person name="Tsukatani Y."/>
            <person name="Richardson P."/>
        </authorList>
    </citation>
    <scope>NUCLEOTIDE SEQUENCE [LARGE SCALE GENOMIC DNA]</scope>
    <source>
        <strain evidence="4">DSM 13941 / HLO8</strain>
    </source>
</reference>
<keyword evidence="4" id="KW-1185">Reference proteome</keyword>
<accession>A7NSC8</accession>
<dbReference type="PANTHER" id="PTHR43566:SF2">
    <property type="entry name" value="DUF4143 DOMAIN-CONTAINING PROTEIN"/>
    <property type="match status" value="1"/>
</dbReference>
<evidence type="ECO:0000313" key="3">
    <source>
        <dbReference type="EMBL" id="ABU58557.1"/>
    </source>
</evidence>
<name>A7NSC8_ROSCS</name>
<dbReference type="STRING" id="383372.Rcas_2477"/>
<dbReference type="Pfam" id="PF13173">
    <property type="entry name" value="AAA_14"/>
    <property type="match status" value="1"/>
</dbReference>
<sequence length="383" mass="43145">MLIPRPTVINQITRLLAIHPIVALLGPRQCGKTTVARMVGEQQASTYFDLENPVDIRRLSAPLTVLETLSGLIIIDEVQQRPDLFQLLRVLVDRPQNNARFLLLGFASPHLVRSASESLAGRIGFVDLSGFDLTEVGVAQRDRLWVRGGFPRSFLADDDPSSMAWREAFIRTFLERDIPQLGITIPAEALRRFWTMVAHFHGQQWNAAEFARSLGASESTARRYLDILGGAYMVRVLPPWFENLGKRQVRSPKVYIRDSGILHGLLHLETLADVQSHPKLGASWEGFAVEQIIRLLDTRDAYFWATHSGAELDLLVHLRGRRYGFEIKYADAPGVTRSMRIALSDLGLEHLWVIYPGRQEYALTTQITVLPLDALPRIASALR</sequence>
<evidence type="ECO:0000313" key="4">
    <source>
        <dbReference type="Proteomes" id="UP000000263"/>
    </source>
</evidence>
<dbReference type="InterPro" id="IPR027417">
    <property type="entry name" value="P-loop_NTPase"/>
</dbReference>
<evidence type="ECO:0000259" key="2">
    <source>
        <dbReference type="Pfam" id="PF13635"/>
    </source>
</evidence>